<dbReference type="InterPro" id="IPR012340">
    <property type="entry name" value="NA-bd_OB-fold"/>
</dbReference>
<evidence type="ECO:0000313" key="2">
    <source>
        <dbReference type="EMBL" id="SVD45011.1"/>
    </source>
</evidence>
<dbReference type="EMBL" id="UINC01151417">
    <property type="protein sequence ID" value="SVD45011.1"/>
    <property type="molecule type" value="Genomic_DNA"/>
</dbReference>
<dbReference type="SMART" id="SM00316">
    <property type="entry name" value="S1"/>
    <property type="match status" value="1"/>
</dbReference>
<sequence>MDEHEKDVVKINRGQVLTGTVMEINYEGVLLNLGGKSEGLIPKSEMRYVDPEMLEKLNIGDELTVMVLKTGFFKGTDVTPIYSYDKALVREGWDILEKAQNSDEPVEGLILGSN</sequence>
<dbReference type="Gene3D" id="2.40.50.140">
    <property type="entry name" value="Nucleic acid-binding proteins"/>
    <property type="match status" value="1"/>
</dbReference>
<gene>
    <name evidence="2" type="ORF">METZ01_LOCUS397865</name>
</gene>
<dbReference type="GO" id="GO:0003676">
    <property type="term" value="F:nucleic acid binding"/>
    <property type="evidence" value="ECO:0007669"/>
    <property type="project" value="InterPro"/>
</dbReference>
<feature type="domain" description="S1 motif" evidence="1">
    <location>
        <begin position="14"/>
        <end position="69"/>
    </location>
</feature>
<dbReference type="SUPFAM" id="SSF50249">
    <property type="entry name" value="Nucleic acid-binding proteins"/>
    <property type="match status" value="1"/>
</dbReference>
<reference evidence="2" key="1">
    <citation type="submission" date="2018-05" db="EMBL/GenBank/DDBJ databases">
        <authorList>
            <person name="Lanie J.A."/>
            <person name="Ng W.-L."/>
            <person name="Kazmierczak K.M."/>
            <person name="Andrzejewski T.M."/>
            <person name="Davidsen T.M."/>
            <person name="Wayne K.J."/>
            <person name="Tettelin H."/>
            <person name="Glass J.I."/>
            <person name="Rusch D."/>
            <person name="Podicherti R."/>
            <person name="Tsui H.-C.T."/>
            <person name="Winkler M.E."/>
        </authorList>
    </citation>
    <scope>NUCLEOTIDE SEQUENCE</scope>
</reference>
<dbReference type="InterPro" id="IPR003029">
    <property type="entry name" value="S1_domain"/>
</dbReference>
<evidence type="ECO:0000259" key="1">
    <source>
        <dbReference type="PROSITE" id="PS50126"/>
    </source>
</evidence>
<accession>A0A382VGI9</accession>
<dbReference type="PROSITE" id="PS50126">
    <property type="entry name" value="S1"/>
    <property type="match status" value="1"/>
</dbReference>
<feature type="non-terminal residue" evidence="2">
    <location>
        <position position="114"/>
    </location>
</feature>
<name>A0A382VGI9_9ZZZZ</name>
<organism evidence="2">
    <name type="scientific">marine metagenome</name>
    <dbReference type="NCBI Taxonomy" id="408172"/>
    <lineage>
        <taxon>unclassified sequences</taxon>
        <taxon>metagenomes</taxon>
        <taxon>ecological metagenomes</taxon>
    </lineage>
</organism>
<protein>
    <recommendedName>
        <fullName evidence="1">S1 motif domain-containing protein</fullName>
    </recommendedName>
</protein>
<dbReference type="Pfam" id="PF00575">
    <property type="entry name" value="S1"/>
    <property type="match status" value="1"/>
</dbReference>
<dbReference type="AlphaFoldDB" id="A0A382VGI9"/>
<proteinExistence type="predicted"/>